<protein>
    <submittedName>
        <fullName evidence="2">Uncharacterized protein</fullName>
    </submittedName>
</protein>
<dbReference type="AlphaFoldDB" id="A0A421AVS9"/>
<keyword evidence="3" id="KW-1185">Reference proteome</keyword>
<dbReference type="Proteomes" id="UP000282454">
    <property type="component" value="Unassembled WGS sequence"/>
</dbReference>
<dbReference type="RefSeq" id="WP_170224677.1">
    <property type="nucleotide sequence ID" value="NZ_RCDD01000008.1"/>
</dbReference>
<evidence type="ECO:0000256" key="1">
    <source>
        <dbReference type="SAM" id="Phobius"/>
    </source>
</evidence>
<sequence length="51" mass="5284">MNDDSGDVSEIPAAVVTGRRVALALLLLATLATAVLVLVLLDAWATRPPTL</sequence>
<name>A0A421AVS9_9PSEU</name>
<dbReference type="EMBL" id="RCDD01000008">
    <property type="protein sequence ID" value="RLK54185.1"/>
    <property type="molecule type" value="Genomic_DNA"/>
</dbReference>
<keyword evidence="1" id="KW-1133">Transmembrane helix</keyword>
<comment type="caution">
    <text evidence="2">The sequence shown here is derived from an EMBL/GenBank/DDBJ whole genome shotgun (WGS) entry which is preliminary data.</text>
</comment>
<evidence type="ECO:0000313" key="3">
    <source>
        <dbReference type="Proteomes" id="UP000282454"/>
    </source>
</evidence>
<gene>
    <name evidence="2" type="ORF">CLV68_6188</name>
</gene>
<reference evidence="2 3" key="1">
    <citation type="submission" date="2018-10" db="EMBL/GenBank/DDBJ databases">
        <title>Genomic Encyclopedia of Archaeal and Bacterial Type Strains, Phase II (KMG-II): from individual species to whole genera.</title>
        <authorList>
            <person name="Goeker M."/>
        </authorList>
    </citation>
    <scope>NUCLEOTIDE SEQUENCE [LARGE SCALE GENOMIC DNA]</scope>
    <source>
        <strain evidence="2 3">DSM 45657</strain>
    </source>
</reference>
<evidence type="ECO:0000313" key="2">
    <source>
        <dbReference type="EMBL" id="RLK54185.1"/>
    </source>
</evidence>
<feature type="transmembrane region" description="Helical" evidence="1">
    <location>
        <begin position="21"/>
        <end position="41"/>
    </location>
</feature>
<proteinExistence type="predicted"/>
<keyword evidence="1" id="KW-0812">Transmembrane</keyword>
<keyword evidence="1" id="KW-0472">Membrane</keyword>
<organism evidence="2 3">
    <name type="scientific">Actinokineospora cianjurensis</name>
    <dbReference type="NCBI Taxonomy" id="585224"/>
    <lineage>
        <taxon>Bacteria</taxon>
        <taxon>Bacillati</taxon>
        <taxon>Actinomycetota</taxon>
        <taxon>Actinomycetes</taxon>
        <taxon>Pseudonocardiales</taxon>
        <taxon>Pseudonocardiaceae</taxon>
        <taxon>Actinokineospora</taxon>
    </lineage>
</organism>
<accession>A0A421AVS9</accession>